<name>A0AAV4UJ66_CAEEX</name>
<comment type="caution">
    <text evidence="1">The sequence shown here is derived from an EMBL/GenBank/DDBJ whole genome shotgun (WGS) entry which is preliminary data.</text>
</comment>
<protein>
    <submittedName>
        <fullName evidence="1">Uncharacterized protein</fullName>
    </submittedName>
</protein>
<reference evidence="1 2" key="1">
    <citation type="submission" date="2021-06" db="EMBL/GenBank/DDBJ databases">
        <title>Caerostris extrusa draft genome.</title>
        <authorList>
            <person name="Kono N."/>
            <person name="Arakawa K."/>
        </authorList>
    </citation>
    <scope>NUCLEOTIDE SEQUENCE [LARGE SCALE GENOMIC DNA]</scope>
</reference>
<organism evidence="1 2">
    <name type="scientific">Caerostris extrusa</name>
    <name type="common">Bark spider</name>
    <name type="synonym">Caerostris bankana</name>
    <dbReference type="NCBI Taxonomy" id="172846"/>
    <lineage>
        <taxon>Eukaryota</taxon>
        <taxon>Metazoa</taxon>
        <taxon>Ecdysozoa</taxon>
        <taxon>Arthropoda</taxon>
        <taxon>Chelicerata</taxon>
        <taxon>Arachnida</taxon>
        <taxon>Araneae</taxon>
        <taxon>Araneomorphae</taxon>
        <taxon>Entelegynae</taxon>
        <taxon>Araneoidea</taxon>
        <taxon>Araneidae</taxon>
        <taxon>Caerostris</taxon>
    </lineage>
</organism>
<proteinExistence type="predicted"/>
<keyword evidence="2" id="KW-1185">Reference proteome</keyword>
<dbReference type="AlphaFoldDB" id="A0AAV4UJ66"/>
<gene>
    <name evidence="1" type="ORF">CEXT_360191</name>
</gene>
<dbReference type="Proteomes" id="UP001054945">
    <property type="component" value="Unassembled WGS sequence"/>
</dbReference>
<accession>A0AAV4UJ66</accession>
<evidence type="ECO:0000313" key="1">
    <source>
        <dbReference type="EMBL" id="GIY57887.1"/>
    </source>
</evidence>
<sequence>MVNMGWWQSSGIFNSIDTESCEVEGIHSLAAWKCEAEDEKDCANGLAEQKTLLTRFKLLFGRTVDSLRRDICAEKSAHSVRLLIASERDEDSGN</sequence>
<dbReference type="EMBL" id="BPLR01012983">
    <property type="protein sequence ID" value="GIY57887.1"/>
    <property type="molecule type" value="Genomic_DNA"/>
</dbReference>
<evidence type="ECO:0000313" key="2">
    <source>
        <dbReference type="Proteomes" id="UP001054945"/>
    </source>
</evidence>